<organism evidence="5 6">
    <name type="scientific">Lipingzhangella halophila</name>
    <dbReference type="NCBI Taxonomy" id="1783352"/>
    <lineage>
        <taxon>Bacteria</taxon>
        <taxon>Bacillati</taxon>
        <taxon>Actinomycetota</taxon>
        <taxon>Actinomycetes</taxon>
        <taxon>Streptosporangiales</taxon>
        <taxon>Nocardiopsidaceae</taxon>
        <taxon>Lipingzhangella</taxon>
    </lineage>
</organism>
<dbReference type="InterPro" id="IPR001647">
    <property type="entry name" value="HTH_TetR"/>
</dbReference>
<dbReference type="InterPro" id="IPR050109">
    <property type="entry name" value="HTH-type_TetR-like_transc_reg"/>
</dbReference>
<accession>A0A7W7W2E2</accession>
<dbReference type="GO" id="GO:0000976">
    <property type="term" value="F:transcription cis-regulatory region binding"/>
    <property type="evidence" value="ECO:0007669"/>
    <property type="project" value="TreeGrafter"/>
</dbReference>
<dbReference type="GO" id="GO:0003700">
    <property type="term" value="F:DNA-binding transcription factor activity"/>
    <property type="evidence" value="ECO:0007669"/>
    <property type="project" value="TreeGrafter"/>
</dbReference>
<evidence type="ECO:0000313" key="5">
    <source>
        <dbReference type="EMBL" id="MBB4931902.1"/>
    </source>
</evidence>
<dbReference type="Gene3D" id="1.10.357.10">
    <property type="entry name" value="Tetracycline Repressor, domain 2"/>
    <property type="match status" value="1"/>
</dbReference>
<evidence type="ECO:0000313" key="6">
    <source>
        <dbReference type="Proteomes" id="UP000523007"/>
    </source>
</evidence>
<dbReference type="RefSeq" id="WP_184578820.1">
    <property type="nucleotide sequence ID" value="NZ_JACHJT010000001.1"/>
</dbReference>
<dbReference type="AlphaFoldDB" id="A0A7W7W2E2"/>
<protein>
    <submittedName>
        <fullName evidence="5">DNA-binding transcriptional regulator YbjK</fullName>
    </submittedName>
</protein>
<dbReference type="PANTHER" id="PTHR30055:SF231">
    <property type="entry name" value="TRANSCRIPTIONAL REGULATORY PROTEIN (PROBABLY DEOR-FAMILY)-RELATED"/>
    <property type="match status" value="1"/>
</dbReference>
<comment type="caution">
    <text evidence="5">The sequence shown here is derived from an EMBL/GenBank/DDBJ whole genome shotgun (WGS) entry which is preliminary data.</text>
</comment>
<evidence type="ECO:0000259" key="4">
    <source>
        <dbReference type="PROSITE" id="PS50977"/>
    </source>
</evidence>
<gene>
    <name evidence="5" type="ORF">F4561_002722</name>
</gene>
<dbReference type="EMBL" id="JACHJT010000001">
    <property type="protein sequence ID" value="MBB4931902.1"/>
    <property type="molecule type" value="Genomic_DNA"/>
</dbReference>
<name>A0A7W7W2E2_9ACTN</name>
<evidence type="ECO:0000256" key="1">
    <source>
        <dbReference type="ARBA" id="ARBA00023125"/>
    </source>
</evidence>
<reference evidence="5 6" key="1">
    <citation type="submission" date="2020-08" db="EMBL/GenBank/DDBJ databases">
        <title>Sequencing the genomes of 1000 actinobacteria strains.</title>
        <authorList>
            <person name="Klenk H.-P."/>
        </authorList>
    </citation>
    <scope>NUCLEOTIDE SEQUENCE [LARGE SCALE GENOMIC DNA]</scope>
    <source>
        <strain evidence="5 6">DSM 102030</strain>
    </source>
</reference>
<sequence length="201" mass="21399">MEQGVPRPQVPPVTDGRRARGQRRRASIIEATLRVVERDGAAGVTHRTVAREADVPTSLTTYYFATLDDLLVAALSTVAGEYESQLRQIIAQDGDELGGVAELIAAAAGSGRMRALAERELSTLAARRPALRGVARRWRDTVAEIARRQTSDPVAVETMVAAADGMCAAILLEGAHPDAERVRAVLSQALNGGQAPSPRRG</sequence>
<feature type="region of interest" description="Disordered" evidence="3">
    <location>
        <begin position="1"/>
        <end position="23"/>
    </location>
</feature>
<keyword evidence="1 2" id="KW-0238">DNA-binding</keyword>
<dbReference type="PANTHER" id="PTHR30055">
    <property type="entry name" value="HTH-TYPE TRANSCRIPTIONAL REGULATOR RUTR"/>
    <property type="match status" value="1"/>
</dbReference>
<evidence type="ECO:0000256" key="3">
    <source>
        <dbReference type="SAM" id="MobiDB-lite"/>
    </source>
</evidence>
<feature type="domain" description="HTH tetR-type" evidence="4">
    <location>
        <begin position="22"/>
        <end position="82"/>
    </location>
</feature>
<dbReference type="InterPro" id="IPR041583">
    <property type="entry name" value="TetR_C_31"/>
</dbReference>
<dbReference type="InterPro" id="IPR009057">
    <property type="entry name" value="Homeodomain-like_sf"/>
</dbReference>
<evidence type="ECO:0000256" key="2">
    <source>
        <dbReference type="PROSITE-ProRule" id="PRU00335"/>
    </source>
</evidence>
<dbReference type="SUPFAM" id="SSF46689">
    <property type="entry name" value="Homeodomain-like"/>
    <property type="match status" value="1"/>
</dbReference>
<dbReference type="Proteomes" id="UP000523007">
    <property type="component" value="Unassembled WGS sequence"/>
</dbReference>
<dbReference type="PROSITE" id="PS50977">
    <property type="entry name" value="HTH_TETR_2"/>
    <property type="match status" value="1"/>
</dbReference>
<dbReference type="Pfam" id="PF17940">
    <property type="entry name" value="TetR_C_31"/>
    <property type="match status" value="1"/>
</dbReference>
<proteinExistence type="predicted"/>
<feature type="DNA-binding region" description="H-T-H motif" evidence="2">
    <location>
        <begin position="45"/>
        <end position="64"/>
    </location>
</feature>
<keyword evidence="6" id="KW-1185">Reference proteome</keyword>